<dbReference type="FunFam" id="3.10.450.10:FF:000001">
    <property type="entry name" value="Cystatin-A"/>
    <property type="match status" value="1"/>
</dbReference>
<dbReference type="PANTHER" id="PTHR11414">
    <property type="entry name" value="CYSTATIN FAMILY MEMBER"/>
    <property type="match status" value="1"/>
</dbReference>
<dbReference type="PRINTS" id="PR00295">
    <property type="entry name" value="STEFINA"/>
</dbReference>
<dbReference type="EMBL" id="JAOPGA020000129">
    <property type="protein sequence ID" value="KAL0477004.1"/>
    <property type="molecule type" value="Genomic_DNA"/>
</dbReference>
<evidence type="ECO:0000313" key="7">
    <source>
        <dbReference type="EMBL" id="KAL0477004.1"/>
    </source>
</evidence>
<dbReference type="InterPro" id="IPR046350">
    <property type="entry name" value="Cystatin_sf"/>
</dbReference>
<dbReference type="Proteomes" id="UP001431209">
    <property type="component" value="Unassembled WGS sequence"/>
</dbReference>
<dbReference type="InterPro" id="IPR018073">
    <property type="entry name" value="Prot_inh_cystat_CS"/>
</dbReference>
<dbReference type="AlphaFoldDB" id="A0AAW2YJ05"/>
<evidence type="ECO:0000256" key="3">
    <source>
        <dbReference type="ARBA" id="ARBA00022490"/>
    </source>
</evidence>
<name>A0AAW2YJ05_9EUKA</name>
<organism evidence="7 8">
    <name type="scientific">Acrasis kona</name>
    <dbReference type="NCBI Taxonomy" id="1008807"/>
    <lineage>
        <taxon>Eukaryota</taxon>
        <taxon>Discoba</taxon>
        <taxon>Heterolobosea</taxon>
        <taxon>Tetramitia</taxon>
        <taxon>Eutetramitia</taxon>
        <taxon>Acrasidae</taxon>
        <taxon>Acrasis</taxon>
    </lineage>
</organism>
<comment type="subcellular location">
    <subcellularLocation>
        <location evidence="1">Cytoplasm</location>
    </subcellularLocation>
</comment>
<keyword evidence="5" id="KW-0789">Thiol protease inhibitor</keyword>
<dbReference type="Gene3D" id="3.10.450.10">
    <property type="match status" value="1"/>
</dbReference>
<dbReference type="Pfam" id="PF00031">
    <property type="entry name" value="Cystatin"/>
    <property type="match status" value="1"/>
</dbReference>
<dbReference type="PANTHER" id="PTHR11414:SF21">
    <property type="entry name" value="CYSTATIN 14A, TANDEM DUPLICATE 1-RELATED"/>
    <property type="match status" value="1"/>
</dbReference>
<dbReference type="CDD" id="cd00042">
    <property type="entry name" value="CY"/>
    <property type="match status" value="1"/>
</dbReference>
<evidence type="ECO:0000313" key="8">
    <source>
        <dbReference type="Proteomes" id="UP001431209"/>
    </source>
</evidence>
<sequence length="96" mass="11065">MVMGGATKESKPADSTCNEVCDLVRSEVEKRTNKNFEVFEPVEYKTQVVAGTNFFVKVHVGNGEHIHLRIYRDLSRNVQLSNLEENKTKDQEIQYF</sequence>
<gene>
    <name evidence="7" type="ORF">AKO1_006374</name>
</gene>
<proteinExistence type="inferred from homology"/>
<dbReference type="GO" id="GO:0005829">
    <property type="term" value="C:cytosol"/>
    <property type="evidence" value="ECO:0007669"/>
    <property type="project" value="TreeGrafter"/>
</dbReference>
<dbReference type="InterPro" id="IPR001713">
    <property type="entry name" value="Prot_inh_stefin"/>
</dbReference>
<evidence type="ECO:0000256" key="5">
    <source>
        <dbReference type="ARBA" id="ARBA00022704"/>
    </source>
</evidence>
<dbReference type="InterPro" id="IPR000010">
    <property type="entry name" value="Cystatin_dom"/>
</dbReference>
<keyword evidence="8" id="KW-1185">Reference proteome</keyword>
<evidence type="ECO:0000256" key="4">
    <source>
        <dbReference type="ARBA" id="ARBA00022690"/>
    </source>
</evidence>
<keyword evidence="4" id="KW-0646">Protease inhibitor</keyword>
<dbReference type="GO" id="GO:0004869">
    <property type="term" value="F:cysteine-type endopeptidase inhibitor activity"/>
    <property type="evidence" value="ECO:0007669"/>
    <property type="project" value="UniProtKB-KW"/>
</dbReference>
<reference evidence="7 8" key="1">
    <citation type="submission" date="2024-03" db="EMBL/GenBank/DDBJ databases">
        <title>The Acrasis kona genome and developmental transcriptomes reveal deep origins of eukaryotic multicellular pathways.</title>
        <authorList>
            <person name="Sheikh S."/>
            <person name="Fu C.-J."/>
            <person name="Brown M.W."/>
            <person name="Baldauf S.L."/>
        </authorList>
    </citation>
    <scope>NUCLEOTIDE SEQUENCE [LARGE SCALE GENOMIC DNA]</scope>
    <source>
        <strain evidence="7 8">ATCC MYA-3509</strain>
    </source>
</reference>
<dbReference type="SUPFAM" id="SSF54403">
    <property type="entry name" value="Cystatin/monellin"/>
    <property type="match status" value="1"/>
</dbReference>
<feature type="domain" description="Cystatin" evidence="6">
    <location>
        <begin position="1"/>
        <end position="96"/>
    </location>
</feature>
<protein>
    <submittedName>
        <fullName evidence="7">Csta</fullName>
    </submittedName>
</protein>
<comment type="caution">
    <text evidence="7">The sequence shown here is derived from an EMBL/GenBank/DDBJ whole genome shotgun (WGS) entry which is preliminary data.</text>
</comment>
<comment type="similarity">
    <text evidence="2">Belongs to the cystatin family.</text>
</comment>
<dbReference type="PROSITE" id="PS00287">
    <property type="entry name" value="CYSTATIN"/>
    <property type="match status" value="1"/>
</dbReference>
<evidence type="ECO:0000256" key="1">
    <source>
        <dbReference type="ARBA" id="ARBA00004496"/>
    </source>
</evidence>
<evidence type="ECO:0000256" key="2">
    <source>
        <dbReference type="ARBA" id="ARBA00009403"/>
    </source>
</evidence>
<dbReference type="SMART" id="SM00043">
    <property type="entry name" value="CY"/>
    <property type="match status" value="1"/>
</dbReference>
<evidence type="ECO:0000259" key="6">
    <source>
        <dbReference type="SMART" id="SM00043"/>
    </source>
</evidence>
<accession>A0AAW2YJ05</accession>
<keyword evidence="3" id="KW-0963">Cytoplasm</keyword>